<organism evidence="2 3">
    <name type="scientific">Kroppenstedtia guangzhouensis</name>
    <dbReference type="NCBI Taxonomy" id="1274356"/>
    <lineage>
        <taxon>Bacteria</taxon>
        <taxon>Bacillati</taxon>
        <taxon>Bacillota</taxon>
        <taxon>Bacilli</taxon>
        <taxon>Bacillales</taxon>
        <taxon>Thermoactinomycetaceae</taxon>
        <taxon>Kroppenstedtia</taxon>
    </lineage>
</organism>
<dbReference type="Pfam" id="PF12642">
    <property type="entry name" value="TpcC"/>
    <property type="match status" value="1"/>
</dbReference>
<keyword evidence="3" id="KW-1185">Reference proteome</keyword>
<dbReference type="CDD" id="cd16386">
    <property type="entry name" value="TcpC_N"/>
    <property type="match status" value="1"/>
</dbReference>
<reference evidence="3" key="1">
    <citation type="journal article" date="2019" name="Int. J. Syst. Evol. Microbiol.">
        <title>The Global Catalogue of Microorganisms (GCM) 10K type strain sequencing project: providing services to taxonomists for standard genome sequencing and annotation.</title>
        <authorList>
            <consortium name="The Broad Institute Genomics Platform"/>
            <consortium name="The Broad Institute Genome Sequencing Center for Infectious Disease"/>
            <person name="Wu L."/>
            <person name="Ma J."/>
        </authorList>
    </citation>
    <scope>NUCLEOTIDE SEQUENCE [LARGE SCALE GENOMIC DNA]</scope>
    <source>
        <strain evidence="3">CGMCC 1.12404</strain>
    </source>
</reference>
<accession>A0ABQ1H5S8</accession>
<dbReference type="CDD" id="cd16428">
    <property type="entry name" value="TcpC_C"/>
    <property type="match status" value="1"/>
</dbReference>
<keyword evidence="1" id="KW-0812">Transmembrane</keyword>
<evidence type="ECO:0000313" key="3">
    <source>
        <dbReference type="Proteomes" id="UP000617979"/>
    </source>
</evidence>
<evidence type="ECO:0000256" key="1">
    <source>
        <dbReference type="SAM" id="Phobius"/>
    </source>
</evidence>
<evidence type="ECO:0008006" key="4">
    <source>
        <dbReference type="Google" id="ProtNLM"/>
    </source>
</evidence>
<comment type="caution">
    <text evidence="2">The sequence shown here is derived from an EMBL/GenBank/DDBJ whole genome shotgun (WGS) entry which is preliminary data.</text>
</comment>
<dbReference type="EMBL" id="BMEX01000030">
    <property type="protein sequence ID" value="GGA58330.1"/>
    <property type="molecule type" value="Genomic_DNA"/>
</dbReference>
<proteinExistence type="predicted"/>
<dbReference type="Gene3D" id="3.10.450.540">
    <property type="match status" value="2"/>
</dbReference>
<keyword evidence="1" id="KW-1133">Transmembrane helix</keyword>
<dbReference type="InterPro" id="IPR024735">
    <property type="entry name" value="TcpC"/>
</dbReference>
<name>A0ABQ1H5S8_9BACL</name>
<gene>
    <name evidence="2" type="ORF">GCM10007416_34420</name>
</gene>
<dbReference type="InterPro" id="IPR035628">
    <property type="entry name" value="TcpC_C"/>
</dbReference>
<keyword evidence="1" id="KW-0472">Membrane</keyword>
<feature type="transmembrane region" description="Helical" evidence="1">
    <location>
        <begin position="44"/>
        <end position="63"/>
    </location>
</feature>
<dbReference type="Proteomes" id="UP000617979">
    <property type="component" value="Unassembled WGS sequence"/>
</dbReference>
<protein>
    <recommendedName>
        <fullName evidence="4">Conjugative transposon protein TcpC</fullName>
    </recommendedName>
</protein>
<sequence length="329" mass="37503">MVRDPAAVVRGWCPGPDEAKASSQPKWRGGTELNTRQFGKWKRIGFYGLIGYTAFSTTLAWSIQLGVIPSSPRTAEAEATSEKKAEIPSNQLSAQTFATNFAREYLLWTKEKEDSRKERLEPYLHPELDPQAGLDMSKVEWDSWAREVEVWDLKPLGKGKWEALIYAQLQMSQGKKQKRVDRWMKIPMEKAGESFLVIAPPYFVTEPKTASPSETEADEKKGDAVDSVVQEDVETFLNSFWKTYTTGKPEEIRYLMKGEGETEGLTGILAFLEMKDLSVYQEGESYRAECTVLFQDLASGAEVTYPYTLYLAQEGTRWYVMQIEQNERH</sequence>
<evidence type="ECO:0000313" key="2">
    <source>
        <dbReference type="EMBL" id="GGA58330.1"/>
    </source>
</evidence>